<dbReference type="AlphaFoldDB" id="A0A6H1UJA1"/>
<accession>A0A6H1UJA1</accession>
<dbReference type="SUPFAM" id="SSF48695">
    <property type="entry name" value="Multiheme cytochromes"/>
    <property type="match status" value="1"/>
</dbReference>
<dbReference type="RefSeq" id="WP_168662896.1">
    <property type="nucleotide sequence ID" value="NZ_CP051180.1"/>
</dbReference>
<dbReference type="Proteomes" id="UP000501602">
    <property type="component" value="Chromosome"/>
</dbReference>
<gene>
    <name evidence="1" type="ORF">HER31_18360</name>
</gene>
<evidence type="ECO:0000313" key="1">
    <source>
        <dbReference type="EMBL" id="QIZ78690.1"/>
    </source>
</evidence>
<dbReference type="EMBL" id="CP051180">
    <property type="protein sequence ID" value="QIZ78690.1"/>
    <property type="molecule type" value="Genomic_DNA"/>
</dbReference>
<sequence length="152" mass="17051">MNCTQCHKDTVDNKNGHGGGAWPVNEADGFDFMQPYYCATCHGANGAPQGHNRAARCFWCHNTNNKDGLDNLWMDKHADASLPKFIPAAKNVSNQLLRITAPVNRENEHEPYGDLWVPSHNSDYTMSKTYPDPYSCGTCHGFEHELEPKVEQ</sequence>
<name>A0A6H1UJA1_9GAMM</name>
<dbReference type="KEGG" id="fes:HER31_18360"/>
<protein>
    <submittedName>
        <fullName evidence="1">Uncharacterized protein</fullName>
    </submittedName>
</protein>
<keyword evidence="2" id="KW-1185">Reference proteome</keyword>
<reference evidence="1 2" key="1">
    <citation type="submission" date="2020-04" db="EMBL/GenBank/DDBJ databases">
        <title>Ferrimonas sp. S7 isolated from sea water.</title>
        <authorList>
            <person name="Bae S.S."/>
            <person name="Baek K."/>
        </authorList>
    </citation>
    <scope>NUCLEOTIDE SEQUENCE [LARGE SCALE GENOMIC DNA]</scope>
    <source>
        <strain evidence="1 2">S7</strain>
    </source>
</reference>
<dbReference type="InterPro" id="IPR036280">
    <property type="entry name" value="Multihaem_cyt_sf"/>
</dbReference>
<proteinExistence type="predicted"/>
<evidence type="ECO:0000313" key="2">
    <source>
        <dbReference type="Proteomes" id="UP000501602"/>
    </source>
</evidence>
<organism evidence="1 2">
    <name type="scientific">Ferrimonas lipolytica</name>
    <dbReference type="NCBI Taxonomy" id="2724191"/>
    <lineage>
        <taxon>Bacteria</taxon>
        <taxon>Pseudomonadati</taxon>
        <taxon>Pseudomonadota</taxon>
        <taxon>Gammaproteobacteria</taxon>
        <taxon>Alteromonadales</taxon>
        <taxon>Ferrimonadaceae</taxon>
        <taxon>Ferrimonas</taxon>
    </lineage>
</organism>